<reference evidence="3" key="2">
    <citation type="submission" date="2021-03" db="UniProtKB">
        <authorList>
            <consortium name="EnsemblPlants"/>
        </authorList>
    </citation>
    <scope>IDENTIFICATION</scope>
</reference>
<dbReference type="InterPro" id="IPR043502">
    <property type="entry name" value="DNA/RNA_pol_sf"/>
</dbReference>
<protein>
    <recommendedName>
        <fullName evidence="2">Reverse transcriptase domain-containing protein</fullName>
    </recommendedName>
</protein>
<feature type="domain" description="Reverse transcriptase" evidence="2">
    <location>
        <begin position="186"/>
        <end position="379"/>
    </location>
</feature>
<organism evidence="3 4">
    <name type="scientific">Cannabis sativa</name>
    <name type="common">Hemp</name>
    <name type="synonym">Marijuana</name>
    <dbReference type="NCBI Taxonomy" id="3483"/>
    <lineage>
        <taxon>Eukaryota</taxon>
        <taxon>Viridiplantae</taxon>
        <taxon>Streptophyta</taxon>
        <taxon>Embryophyta</taxon>
        <taxon>Tracheophyta</taxon>
        <taxon>Spermatophyta</taxon>
        <taxon>Magnoliopsida</taxon>
        <taxon>eudicotyledons</taxon>
        <taxon>Gunneridae</taxon>
        <taxon>Pentapetalae</taxon>
        <taxon>rosids</taxon>
        <taxon>fabids</taxon>
        <taxon>Rosales</taxon>
        <taxon>Cannabaceae</taxon>
        <taxon>Cannabis</taxon>
    </lineage>
</organism>
<evidence type="ECO:0000259" key="2">
    <source>
        <dbReference type="Pfam" id="PF00078"/>
    </source>
</evidence>
<dbReference type="PANTHER" id="PTHR31635:SF196">
    <property type="entry name" value="REVERSE TRANSCRIPTASE DOMAIN-CONTAINING PROTEIN-RELATED"/>
    <property type="match status" value="1"/>
</dbReference>
<keyword evidence="4" id="KW-1185">Reference proteome</keyword>
<proteinExistence type="predicted"/>
<dbReference type="EMBL" id="UZAU01000073">
    <property type="status" value="NOT_ANNOTATED_CDS"/>
    <property type="molecule type" value="Genomic_DNA"/>
</dbReference>
<reference evidence="3" key="1">
    <citation type="submission" date="2018-11" db="EMBL/GenBank/DDBJ databases">
        <authorList>
            <person name="Grassa J C."/>
        </authorList>
    </citation>
    <scope>NUCLEOTIDE SEQUENCE [LARGE SCALE GENOMIC DNA]</scope>
</reference>
<dbReference type="CDD" id="cd01650">
    <property type="entry name" value="RT_nLTR_like"/>
    <property type="match status" value="1"/>
</dbReference>
<feature type="region of interest" description="Disordered" evidence="1">
    <location>
        <begin position="1"/>
        <end position="22"/>
    </location>
</feature>
<evidence type="ECO:0000256" key="1">
    <source>
        <dbReference type="SAM" id="MobiDB-lite"/>
    </source>
</evidence>
<dbReference type="EnsemblPlants" id="evm.model.01.2437">
    <property type="protein sequence ID" value="cds.evm.model.01.2437"/>
    <property type="gene ID" value="evm.TU.01.2437"/>
</dbReference>
<dbReference type="Gramene" id="evm.model.01.2437">
    <property type="protein sequence ID" value="cds.evm.model.01.2437"/>
    <property type="gene ID" value="evm.TU.01.2437"/>
</dbReference>
<dbReference type="AlphaFoldDB" id="A0A803NL58"/>
<name>A0A803NL58_CANSA</name>
<sequence>MADFREEIKKRNQRAKVDKTEAATRNKMDMEARIEKAEEIITVSNKEDSQKKEAEVEPNNRRWVTPRRTIPQKQIRSTFVTRVEEQDASNRFKALEEMEQGQLRIRDHFKTAGTGHILIVWRKAFVKVIVIAETPQLMSKAYVETLKSTGSRYTWTNNQDGVSRIYSKIDHAFANEDWAVNNFFETVLYKCVSKLLCSRLSKVLPKVINHYHGAFIKGRSIAHNVMILQDLLKNYSRKIICPRCAIKIDLSRAYDTINWDCLEALLNAYNMPQKFVRWVMICIRSTSYSIIMNGRVQGSFKGEKGLRQGDLLSPLLFVLVMEYLTILLHLTANTTKYRFHPICKSLRLINLCFVDDLISFSKGSSQSLTALIQVLEEFSNAA</sequence>
<dbReference type="PANTHER" id="PTHR31635">
    <property type="entry name" value="REVERSE TRANSCRIPTASE DOMAIN-CONTAINING PROTEIN-RELATED"/>
    <property type="match status" value="1"/>
</dbReference>
<accession>A0A803NL58</accession>
<evidence type="ECO:0000313" key="4">
    <source>
        <dbReference type="Proteomes" id="UP000596661"/>
    </source>
</evidence>
<dbReference type="Pfam" id="PF00078">
    <property type="entry name" value="RVT_1"/>
    <property type="match status" value="1"/>
</dbReference>
<evidence type="ECO:0000313" key="3">
    <source>
        <dbReference type="EnsemblPlants" id="cds.evm.model.01.2437"/>
    </source>
</evidence>
<dbReference type="Proteomes" id="UP000596661">
    <property type="component" value="Chromosome 1"/>
</dbReference>
<dbReference type="InterPro" id="IPR000477">
    <property type="entry name" value="RT_dom"/>
</dbReference>
<dbReference type="SUPFAM" id="SSF56672">
    <property type="entry name" value="DNA/RNA polymerases"/>
    <property type="match status" value="1"/>
</dbReference>